<keyword evidence="2 3" id="KW-0732">Signal</keyword>
<organism evidence="5 6">
    <name type="scientific">Paenibacillus oenotherae</name>
    <dbReference type="NCBI Taxonomy" id="1435645"/>
    <lineage>
        <taxon>Bacteria</taxon>
        <taxon>Bacillati</taxon>
        <taxon>Bacillota</taxon>
        <taxon>Bacilli</taxon>
        <taxon>Bacillales</taxon>
        <taxon>Paenibacillaceae</taxon>
        <taxon>Paenibacillus</taxon>
    </lineage>
</organism>
<gene>
    <name evidence="5" type="ORF">K0T92_04785</name>
</gene>
<evidence type="ECO:0000259" key="4">
    <source>
        <dbReference type="Pfam" id="PF13458"/>
    </source>
</evidence>
<dbReference type="InterPro" id="IPR028082">
    <property type="entry name" value="Peripla_BP_I"/>
</dbReference>
<keyword evidence="6" id="KW-1185">Reference proteome</keyword>
<dbReference type="EMBL" id="JAHZIJ010000002">
    <property type="protein sequence ID" value="MBW7474049.1"/>
    <property type="molecule type" value="Genomic_DNA"/>
</dbReference>
<dbReference type="SUPFAM" id="SSF53822">
    <property type="entry name" value="Periplasmic binding protein-like I"/>
    <property type="match status" value="1"/>
</dbReference>
<feature type="chain" id="PRO_5047527640" evidence="3">
    <location>
        <begin position="30"/>
        <end position="392"/>
    </location>
</feature>
<evidence type="ECO:0000313" key="5">
    <source>
        <dbReference type="EMBL" id="MBW7474049.1"/>
    </source>
</evidence>
<dbReference type="RefSeq" id="WP_219871298.1">
    <property type="nucleotide sequence ID" value="NZ_JAHZIJ010000002.1"/>
</dbReference>
<protein>
    <submittedName>
        <fullName evidence="5">ABC transporter substrate-binding protein</fullName>
    </submittedName>
</protein>
<dbReference type="InterPro" id="IPR028081">
    <property type="entry name" value="Leu-bd"/>
</dbReference>
<dbReference type="CDD" id="cd06344">
    <property type="entry name" value="PBP1_ABC_HAAT-like"/>
    <property type="match status" value="1"/>
</dbReference>
<evidence type="ECO:0000256" key="2">
    <source>
        <dbReference type="ARBA" id="ARBA00022729"/>
    </source>
</evidence>
<comment type="similarity">
    <text evidence="1">Belongs to the leucine-binding protein family.</text>
</comment>
<reference evidence="5 6" key="1">
    <citation type="submission" date="2021-07" db="EMBL/GenBank/DDBJ databases">
        <title>Paenibacillus radiodurans sp. nov., isolated from the southeastern edge of Tengger Desert.</title>
        <authorList>
            <person name="Zhang G."/>
        </authorList>
    </citation>
    <scope>NUCLEOTIDE SEQUENCE [LARGE SCALE GENOMIC DNA]</scope>
    <source>
        <strain evidence="5 6">DT7-4</strain>
    </source>
</reference>
<sequence>MKMFVHSCRMALWKVVAIAMIAVISGCSADLAPDQLREKELQGQSDEVVVGVVWPFSQRNDQFREGLQLALEEVNQNGVLGGKTIRLIEEDDEGSVTKGMAIARQFAENNSVTAVIGHRSSTVTIPASRIYDHAGILLLSPASTSTKLTSMNSSHIFRNIPNDDQLGQALALYAADAKYRNIAIYYTDDEYGRGLANSFEDQAGKSRLRIVDRLTGFKEASDVRRIADKWAALDCELILVATSAADGIAFIRELRAAGVDTPVIGGDALDSAEFAAAGEDVEGTVAASVYNPNEKSVANERFKQQFKAKYGVEPGKWAAQAYDSLKLLAQAIEGAGSRSPEEIANQLAGLKQWKGAAGSRSFSASGDVNEMSIVMKKLHNGVYNYLALEEGR</sequence>
<accession>A0ABS7D284</accession>
<dbReference type="Gene3D" id="3.40.50.2300">
    <property type="match status" value="2"/>
</dbReference>
<name>A0ABS7D284_9BACL</name>
<proteinExistence type="inferred from homology"/>
<feature type="domain" description="Leucine-binding protein" evidence="4">
    <location>
        <begin position="58"/>
        <end position="365"/>
    </location>
</feature>
<dbReference type="PANTHER" id="PTHR30483">
    <property type="entry name" value="LEUCINE-SPECIFIC-BINDING PROTEIN"/>
    <property type="match status" value="1"/>
</dbReference>
<dbReference type="PANTHER" id="PTHR30483:SF6">
    <property type="entry name" value="PERIPLASMIC BINDING PROTEIN OF ABC TRANSPORTER FOR NATURAL AMINO ACIDS"/>
    <property type="match status" value="1"/>
</dbReference>
<dbReference type="Pfam" id="PF13458">
    <property type="entry name" value="Peripla_BP_6"/>
    <property type="match status" value="1"/>
</dbReference>
<feature type="signal peptide" evidence="3">
    <location>
        <begin position="1"/>
        <end position="29"/>
    </location>
</feature>
<evidence type="ECO:0000313" key="6">
    <source>
        <dbReference type="Proteomes" id="UP000812277"/>
    </source>
</evidence>
<dbReference type="Proteomes" id="UP000812277">
    <property type="component" value="Unassembled WGS sequence"/>
</dbReference>
<evidence type="ECO:0000256" key="1">
    <source>
        <dbReference type="ARBA" id="ARBA00010062"/>
    </source>
</evidence>
<comment type="caution">
    <text evidence="5">The sequence shown here is derived from an EMBL/GenBank/DDBJ whole genome shotgun (WGS) entry which is preliminary data.</text>
</comment>
<evidence type="ECO:0000256" key="3">
    <source>
        <dbReference type="SAM" id="SignalP"/>
    </source>
</evidence>
<dbReference type="PROSITE" id="PS51257">
    <property type="entry name" value="PROKAR_LIPOPROTEIN"/>
    <property type="match status" value="1"/>
</dbReference>
<dbReference type="InterPro" id="IPR051010">
    <property type="entry name" value="BCAA_transport"/>
</dbReference>